<feature type="transmembrane region" description="Helical" evidence="7">
    <location>
        <begin position="265"/>
        <end position="284"/>
    </location>
</feature>
<keyword evidence="5 7" id="KW-1133">Transmembrane helix</keyword>
<proteinExistence type="inferred from homology"/>
<name>A0ABZ2LBI1_9BACT</name>
<evidence type="ECO:0000256" key="1">
    <source>
        <dbReference type="ARBA" id="ARBA00004141"/>
    </source>
</evidence>
<comment type="subcellular location">
    <subcellularLocation>
        <location evidence="1">Membrane</location>
        <topology evidence="1">Multi-pass membrane protein</topology>
    </subcellularLocation>
</comment>
<dbReference type="RefSeq" id="WP_394837929.1">
    <property type="nucleotide sequence ID" value="NZ_CP089929.1"/>
</dbReference>
<feature type="transmembrane region" description="Helical" evidence="7">
    <location>
        <begin position="304"/>
        <end position="322"/>
    </location>
</feature>
<keyword evidence="9" id="KW-1185">Reference proteome</keyword>
<evidence type="ECO:0000256" key="5">
    <source>
        <dbReference type="ARBA" id="ARBA00022989"/>
    </source>
</evidence>
<feature type="transmembrane region" description="Helical" evidence="7">
    <location>
        <begin position="489"/>
        <end position="511"/>
    </location>
</feature>
<evidence type="ECO:0000256" key="3">
    <source>
        <dbReference type="ARBA" id="ARBA00022692"/>
    </source>
</evidence>
<feature type="transmembrane region" description="Helical" evidence="7">
    <location>
        <begin position="159"/>
        <end position="179"/>
    </location>
</feature>
<dbReference type="Pfam" id="PF00854">
    <property type="entry name" value="PTR2"/>
    <property type="match status" value="1"/>
</dbReference>
<gene>
    <name evidence="8" type="ORF">LVJ94_13540</name>
</gene>
<keyword evidence="4" id="KW-0813">Transport</keyword>
<feature type="transmembrane region" description="Helical" evidence="7">
    <location>
        <begin position="448"/>
        <end position="469"/>
    </location>
</feature>
<keyword evidence="4" id="KW-0571">Peptide transport</keyword>
<feature type="transmembrane region" description="Helical" evidence="7">
    <location>
        <begin position="416"/>
        <end position="436"/>
    </location>
</feature>
<feature type="transmembrane region" description="Helical" evidence="7">
    <location>
        <begin position="66"/>
        <end position="85"/>
    </location>
</feature>
<feature type="transmembrane region" description="Helical" evidence="7">
    <location>
        <begin position="118"/>
        <end position="138"/>
    </location>
</feature>
<dbReference type="InterPro" id="IPR005279">
    <property type="entry name" value="Dipep/tripep_permease"/>
</dbReference>
<feature type="transmembrane region" description="Helical" evidence="7">
    <location>
        <begin position="349"/>
        <end position="370"/>
    </location>
</feature>
<dbReference type="SUPFAM" id="SSF103473">
    <property type="entry name" value="MFS general substrate transporter"/>
    <property type="match status" value="1"/>
</dbReference>
<dbReference type="Gene3D" id="1.20.1250.20">
    <property type="entry name" value="MFS general substrate transporter like domains"/>
    <property type="match status" value="1"/>
</dbReference>
<reference evidence="8" key="1">
    <citation type="submission" date="2021-12" db="EMBL/GenBank/DDBJ databases">
        <title>Discovery of the Pendulisporaceae a myxobacterial family with distinct sporulation behavior and unique specialized metabolism.</title>
        <authorList>
            <person name="Garcia R."/>
            <person name="Popoff A."/>
            <person name="Bader C.D."/>
            <person name="Loehr J."/>
            <person name="Walesch S."/>
            <person name="Walt C."/>
            <person name="Boldt J."/>
            <person name="Bunk B."/>
            <person name="Haeckl F.J.F.P.J."/>
            <person name="Gunesch A.P."/>
            <person name="Birkelbach J."/>
            <person name="Nuebel U."/>
            <person name="Pietschmann T."/>
            <person name="Bach T."/>
            <person name="Mueller R."/>
        </authorList>
    </citation>
    <scope>NUCLEOTIDE SEQUENCE</scope>
    <source>
        <strain evidence="8">MSr11367</strain>
    </source>
</reference>
<feature type="transmembrane region" description="Helical" evidence="7">
    <location>
        <begin position="33"/>
        <end position="54"/>
    </location>
</feature>
<dbReference type="Proteomes" id="UP001374803">
    <property type="component" value="Chromosome"/>
</dbReference>
<evidence type="ECO:0000256" key="6">
    <source>
        <dbReference type="ARBA" id="ARBA00023136"/>
    </source>
</evidence>
<dbReference type="InterPro" id="IPR000109">
    <property type="entry name" value="POT_fam"/>
</dbReference>
<feature type="transmembrane region" description="Helical" evidence="7">
    <location>
        <begin position="185"/>
        <end position="203"/>
    </location>
</feature>
<protein>
    <submittedName>
        <fullName evidence="8">Oligopeptide:H+ symporter</fullName>
    </submittedName>
</protein>
<evidence type="ECO:0000256" key="7">
    <source>
        <dbReference type="SAM" id="Phobius"/>
    </source>
</evidence>
<feature type="transmembrane region" description="Helical" evidence="7">
    <location>
        <begin position="382"/>
        <end position="404"/>
    </location>
</feature>
<organism evidence="8 9">
    <name type="scientific">Pendulispora rubella</name>
    <dbReference type="NCBI Taxonomy" id="2741070"/>
    <lineage>
        <taxon>Bacteria</taxon>
        <taxon>Pseudomonadati</taxon>
        <taxon>Myxococcota</taxon>
        <taxon>Myxococcia</taxon>
        <taxon>Myxococcales</taxon>
        <taxon>Sorangiineae</taxon>
        <taxon>Pendulisporaceae</taxon>
        <taxon>Pendulispora</taxon>
    </lineage>
</organism>
<dbReference type="NCBIfam" id="TIGR00924">
    <property type="entry name" value="yjdL_sub1_fam"/>
    <property type="match status" value="1"/>
</dbReference>
<feature type="transmembrane region" description="Helical" evidence="7">
    <location>
        <begin position="92"/>
        <end position="112"/>
    </location>
</feature>
<evidence type="ECO:0000313" key="9">
    <source>
        <dbReference type="Proteomes" id="UP001374803"/>
    </source>
</evidence>
<comment type="similarity">
    <text evidence="2">Belongs to the major facilitator superfamily. Proton-dependent oligopeptide transporter (POT/PTR) (TC 2.A.17) family.</text>
</comment>
<accession>A0ABZ2LBI1</accession>
<dbReference type="PANTHER" id="PTHR11654">
    <property type="entry name" value="OLIGOPEPTIDE TRANSPORTER-RELATED"/>
    <property type="match status" value="1"/>
</dbReference>
<keyword evidence="3 7" id="KW-0812">Transmembrane</keyword>
<evidence type="ECO:0000256" key="2">
    <source>
        <dbReference type="ARBA" id="ARBA00005982"/>
    </source>
</evidence>
<dbReference type="EMBL" id="CP089983">
    <property type="protein sequence ID" value="WXB08254.1"/>
    <property type="molecule type" value="Genomic_DNA"/>
</dbReference>
<evidence type="ECO:0000256" key="4">
    <source>
        <dbReference type="ARBA" id="ARBA00022856"/>
    </source>
</evidence>
<keyword evidence="4" id="KW-0653">Protein transport</keyword>
<evidence type="ECO:0000313" key="8">
    <source>
        <dbReference type="EMBL" id="WXB08254.1"/>
    </source>
</evidence>
<sequence length="522" mass="57365">MTAISEAAVTPAAPARMPRQIPFIISNEGCERFSFYGMRNILTPFLVGSLLLYLPESERGSMAKEVFHSFVIGVYFFPLLGGWLADRFFGKYNTTLWFSLIYCAGHACLAAFDNNRYGFYAGLFLIALGSGGIKPLITSFVGDQFDKSNAHLAKVVFDAFYWIINFGSFFASLLMPIFLRKYGPSVAFGIPGILMFVATFIYWSGRKRYVIIPPSPPKPDSFLNVVRTALLAREPGQSRPGLALATVGAVLALGSFLLLPKIGFVAAFCLALVLLLAFGGVGTWMQLDRAKSKHSAEVCEGVRAVLRVLVVFALVTPFWSLFDQKASTWILQANKMSTPDWFQPAQMQALNPALVMTLIPFNNAVLFPLLRRFGIEPTALRRMTTGIAFTGLAWIVVGSMQLVMDRGEVLSITWQILPYALLTFGEVLVSATGNEFAYSQAPVSMKGVIMAFWLLSNTVGNLWVLLVNASVKSEAVTAKIASTGISVTAFQMFFFAGFALVAAAAFGWYAYGYRVVNHYRKA</sequence>
<keyword evidence="6 7" id="KW-0472">Membrane</keyword>
<dbReference type="InterPro" id="IPR036259">
    <property type="entry name" value="MFS_trans_sf"/>
</dbReference>